<evidence type="ECO:0000313" key="3">
    <source>
        <dbReference type="Proteomes" id="UP000572817"/>
    </source>
</evidence>
<proteinExistence type="predicted"/>
<feature type="compositionally biased region" description="Polar residues" evidence="1">
    <location>
        <begin position="113"/>
        <end position="122"/>
    </location>
</feature>
<sequence length="233" mass="26039">MYLTEELFESADADRPYHSPSKQMDSPHHAHQQHSADSLGKRKRNGDEYTTNTVPIKNMKLYSAHHHHHHHHPVDYPPPHHLYPSPPRRKPRAFAQPRPSLHPRAATHPRPTQMDSKTNQPRSSSTTTTSPPTKTSPTTTKVDLTPCHSCHRAPKQKTDLDNYDDCAACAGRTCYICMRMCSGPRCGGRKICRTCCLEKGEEGETWCFACEQGNAYEGDGDGAGGGDQDVIME</sequence>
<dbReference type="EMBL" id="WWBZ02000016">
    <property type="protein sequence ID" value="KAF4309344.1"/>
    <property type="molecule type" value="Genomic_DNA"/>
</dbReference>
<dbReference type="AlphaFoldDB" id="A0A8H4IY54"/>
<feature type="region of interest" description="Disordered" evidence="1">
    <location>
        <begin position="1"/>
        <end position="51"/>
    </location>
</feature>
<gene>
    <name evidence="2" type="ORF">GTA08_BOTSDO02352</name>
</gene>
<protein>
    <submittedName>
        <fullName evidence="2">Uncharacterized protein</fullName>
    </submittedName>
</protein>
<organism evidence="2 3">
    <name type="scientific">Botryosphaeria dothidea</name>
    <dbReference type="NCBI Taxonomy" id="55169"/>
    <lineage>
        <taxon>Eukaryota</taxon>
        <taxon>Fungi</taxon>
        <taxon>Dikarya</taxon>
        <taxon>Ascomycota</taxon>
        <taxon>Pezizomycotina</taxon>
        <taxon>Dothideomycetes</taxon>
        <taxon>Dothideomycetes incertae sedis</taxon>
        <taxon>Botryosphaeriales</taxon>
        <taxon>Botryosphaeriaceae</taxon>
        <taxon>Botryosphaeria</taxon>
    </lineage>
</organism>
<feature type="compositionally biased region" description="Acidic residues" evidence="1">
    <location>
        <begin position="1"/>
        <end position="11"/>
    </location>
</feature>
<comment type="caution">
    <text evidence="2">The sequence shown here is derived from an EMBL/GenBank/DDBJ whole genome shotgun (WGS) entry which is preliminary data.</text>
</comment>
<evidence type="ECO:0000256" key="1">
    <source>
        <dbReference type="SAM" id="MobiDB-lite"/>
    </source>
</evidence>
<reference evidence="2" key="1">
    <citation type="submission" date="2020-04" db="EMBL/GenBank/DDBJ databases">
        <title>Genome Assembly and Annotation of Botryosphaeria dothidea sdau 11-99, a Latent Pathogen of Apple Fruit Ring Rot in China.</title>
        <authorList>
            <person name="Yu C."/>
            <person name="Diao Y."/>
            <person name="Lu Q."/>
            <person name="Zhao J."/>
            <person name="Cui S."/>
            <person name="Peng C."/>
            <person name="He B."/>
            <person name="Liu H."/>
        </authorList>
    </citation>
    <scope>NUCLEOTIDE SEQUENCE [LARGE SCALE GENOMIC DNA]</scope>
    <source>
        <strain evidence="2">Sdau11-99</strain>
    </source>
</reference>
<feature type="region of interest" description="Disordered" evidence="1">
    <location>
        <begin position="64"/>
        <end position="141"/>
    </location>
</feature>
<accession>A0A8H4IY54</accession>
<dbReference type="Proteomes" id="UP000572817">
    <property type="component" value="Unassembled WGS sequence"/>
</dbReference>
<feature type="compositionally biased region" description="Low complexity" evidence="1">
    <location>
        <begin position="123"/>
        <end position="141"/>
    </location>
</feature>
<evidence type="ECO:0000313" key="2">
    <source>
        <dbReference type="EMBL" id="KAF4309344.1"/>
    </source>
</evidence>
<dbReference type="OrthoDB" id="5377226at2759"/>
<keyword evidence="3" id="KW-1185">Reference proteome</keyword>
<name>A0A8H4IY54_9PEZI</name>
<feature type="compositionally biased region" description="Pro residues" evidence="1">
    <location>
        <begin position="75"/>
        <end position="86"/>
    </location>
</feature>